<dbReference type="Proteomes" id="UP000637267">
    <property type="component" value="Unassembled WGS sequence"/>
</dbReference>
<dbReference type="EMBL" id="BMLX01000009">
    <property type="protein sequence ID" value="GGP24027.1"/>
    <property type="molecule type" value="Genomic_DNA"/>
</dbReference>
<name>A0ABQ2PEP6_9NEIS</name>
<protein>
    <submittedName>
        <fullName evidence="1">Uncharacterized protein</fullName>
    </submittedName>
</protein>
<reference evidence="2" key="1">
    <citation type="journal article" date="2019" name="Int. J. Syst. Evol. Microbiol.">
        <title>The Global Catalogue of Microorganisms (GCM) 10K type strain sequencing project: providing services to taxonomists for standard genome sequencing and annotation.</title>
        <authorList>
            <consortium name="The Broad Institute Genomics Platform"/>
            <consortium name="The Broad Institute Genome Sequencing Center for Infectious Disease"/>
            <person name="Wu L."/>
            <person name="Ma J."/>
        </authorList>
    </citation>
    <scope>NUCLEOTIDE SEQUENCE [LARGE SCALE GENOMIC DNA]</scope>
    <source>
        <strain evidence="2">CGMCC 1.8859</strain>
    </source>
</reference>
<evidence type="ECO:0000313" key="1">
    <source>
        <dbReference type="EMBL" id="GGP24027.1"/>
    </source>
</evidence>
<organism evidence="1 2">
    <name type="scientific">Silvimonas iriomotensis</name>
    <dbReference type="NCBI Taxonomy" id="449662"/>
    <lineage>
        <taxon>Bacteria</taxon>
        <taxon>Pseudomonadati</taxon>
        <taxon>Pseudomonadota</taxon>
        <taxon>Betaproteobacteria</taxon>
        <taxon>Neisseriales</taxon>
        <taxon>Chitinibacteraceae</taxon>
        <taxon>Silvimonas</taxon>
    </lineage>
</organism>
<accession>A0ABQ2PEP6</accession>
<comment type="caution">
    <text evidence="1">The sequence shown here is derived from an EMBL/GenBank/DDBJ whole genome shotgun (WGS) entry which is preliminary data.</text>
</comment>
<sequence>MGATNRLFCKGKGPICMVTAVAEKAGILPPAYFLGNRNGLGGVTKASRQAVRTSTGGLLARF</sequence>
<proteinExistence type="predicted"/>
<evidence type="ECO:0000313" key="2">
    <source>
        <dbReference type="Proteomes" id="UP000637267"/>
    </source>
</evidence>
<gene>
    <name evidence="1" type="ORF">GCM10010970_40270</name>
</gene>
<keyword evidence="2" id="KW-1185">Reference proteome</keyword>